<dbReference type="InterPro" id="IPR013538">
    <property type="entry name" value="ASHA1/2-like_C"/>
</dbReference>
<dbReference type="AlphaFoldDB" id="A0A4D7QQC3"/>
<feature type="domain" description="Activator of Hsp90 ATPase homologue 1/2-like C-terminal" evidence="2">
    <location>
        <begin position="16"/>
        <end position="145"/>
    </location>
</feature>
<dbReference type="KEGG" id="paqt:E8L99_04135"/>
<evidence type="ECO:0000259" key="2">
    <source>
        <dbReference type="Pfam" id="PF08327"/>
    </source>
</evidence>
<sequence>MIDRSSVRYVRLLPGPIERIWSYLTESDKRAKWLAAGPMELSAGGAMTFVFRNDDLSVPPEQAPAEVRSPDGPPRLSGQVLRCEPPRLLVLQWGQGPDASEVTFELEPVDDQVRLVLTHRRMQEALRLSFVSGWHVHLDTLVSVIEGAPPAGFWSRWQALRDHYAPRIGT</sequence>
<organism evidence="3 4">
    <name type="scientific">Phreatobacter aquaticus</name>
    <dbReference type="NCBI Taxonomy" id="2570229"/>
    <lineage>
        <taxon>Bacteria</taxon>
        <taxon>Pseudomonadati</taxon>
        <taxon>Pseudomonadota</taxon>
        <taxon>Alphaproteobacteria</taxon>
        <taxon>Hyphomicrobiales</taxon>
        <taxon>Phreatobacteraceae</taxon>
        <taxon>Phreatobacter</taxon>
    </lineage>
</organism>
<dbReference type="Pfam" id="PF08327">
    <property type="entry name" value="AHSA1"/>
    <property type="match status" value="1"/>
</dbReference>
<dbReference type="EMBL" id="CP039865">
    <property type="protein sequence ID" value="QCK88621.1"/>
    <property type="molecule type" value="Genomic_DNA"/>
</dbReference>
<accession>A0A4D7QQC3</accession>
<comment type="similarity">
    <text evidence="1">Belongs to the AHA1 family.</text>
</comment>
<proteinExistence type="inferred from homology"/>
<dbReference type="CDD" id="cd08899">
    <property type="entry name" value="SRPBCC_CalC_Aha1-like_6"/>
    <property type="match status" value="1"/>
</dbReference>
<name>A0A4D7QQC3_9HYPH</name>
<dbReference type="Gene3D" id="3.30.530.20">
    <property type="match status" value="1"/>
</dbReference>
<keyword evidence="4" id="KW-1185">Reference proteome</keyword>
<dbReference type="InterPro" id="IPR023393">
    <property type="entry name" value="START-like_dom_sf"/>
</dbReference>
<protein>
    <submittedName>
        <fullName evidence="3">SRPBCC family protein</fullName>
    </submittedName>
</protein>
<evidence type="ECO:0000256" key="1">
    <source>
        <dbReference type="ARBA" id="ARBA00006817"/>
    </source>
</evidence>
<gene>
    <name evidence="3" type="ORF">E8L99_04135</name>
</gene>
<evidence type="ECO:0000313" key="3">
    <source>
        <dbReference type="EMBL" id="QCK88621.1"/>
    </source>
</evidence>
<dbReference type="SUPFAM" id="SSF55961">
    <property type="entry name" value="Bet v1-like"/>
    <property type="match status" value="1"/>
</dbReference>
<evidence type="ECO:0000313" key="4">
    <source>
        <dbReference type="Proteomes" id="UP000298588"/>
    </source>
</evidence>
<dbReference type="Proteomes" id="UP000298588">
    <property type="component" value="Chromosome"/>
</dbReference>
<reference evidence="3 4" key="1">
    <citation type="submission" date="2019-04" db="EMBL/GenBank/DDBJ databases">
        <title>Phreatobacter aquaticus sp. nov.</title>
        <authorList>
            <person name="Choi A."/>
            <person name="Baek K."/>
        </authorList>
    </citation>
    <scope>NUCLEOTIDE SEQUENCE [LARGE SCALE GENOMIC DNA]</scope>
    <source>
        <strain evidence="3 4">NMCR1094</strain>
    </source>
</reference>
<dbReference type="OrthoDB" id="9800600at2"/>